<dbReference type="PANTHER" id="PTHR42760:SF40">
    <property type="entry name" value="3-OXOACYL-[ACYL-CARRIER-PROTEIN] REDUCTASE, CHLOROPLASTIC"/>
    <property type="match status" value="1"/>
</dbReference>
<name>A0A918MLN5_9RHOB</name>
<evidence type="ECO:0000256" key="1">
    <source>
        <dbReference type="ARBA" id="ARBA00006484"/>
    </source>
</evidence>
<reference evidence="2" key="2">
    <citation type="submission" date="2020-09" db="EMBL/GenBank/DDBJ databases">
        <authorList>
            <person name="Sun Q."/>
            <person name="Kim S."/>
        </authorList>
    </citation>
    <scope>NUCLEOTIDE SEQUENCE</scope>
    <source>
        <strain evidence="2">KCTC 23714</strain>
    </source>
</reference>
<reference evidence="2" key="1">
    <citation type="journal article" date="2014" name="Int. J. Syst. Evol. Microbiol.">
        <title>Complete genome sequence of Corynebacterium casei LMG S-19264T (=DSM 44701T), isolated from a smear-ripened cheese.</title>
        <authorList>
            <consortium name="US DOE Joint Genome Institute (JGI-PGF)"/>
            <person name="Walter F."/>
            <person name="Albersmeier A."/>
            <person name="Kalinowski J."/>
            <person name="Ruckert C."/>
        </authorList>
    </citation>
    <scope>NUCLEOTIDE SEQUENCE</scope>
    <source>
        <strain evidence="2">KCTC 23714</strain>
    </source>
</reference>
<keyword evidence="3" id="KW-1185">Reference proteome</keyword>
<proteinExistence type="inferred from homology"/>
<dbReference type="InterPro" id="IPR036291">
    <property type="entry name" value="NAD(P)-bd_dom_sf"/>
</dbReference>
<dbReference type="PRINTS" id="PR00080">
    <property type="entry name" value="SDRFAMILY"/>
</dbReference>
<comment type="similarity">
    <text evidence="1">Belongs to the short-chain dehydrogenases/reductases (SDR) family.</text>
</comment>
<dbReference type="Pfam" id="PF13561">
    <property type="entry name" value="adh_short_C2"/>
    <property type="match status" value="1"/>
</dbReference>
<dbReference type="EMBL" id="BMYQ01000010">
    <property type="protein sequence ID" value="GGW38464.1"/>
    <property type="molecule type" value="Genomic_DNA"/>
</dbReference>
<protein>
    <submittedName>
        <fullName evidence="2">Beta-ketoacyl-ACP reductase</fullName>
    </submittedName>
</protein>
<dbReference type="FunFam" id="3.40.50.720:FF:000084">
    <property type="entry name" value="Short-chain dehydrogenase reductase"/>
    <property type="match status" value="1"/>
</dbReference>
<gene>
    <name evidence="2" type="primary">fabG</name>
    <name evidence="2" type="ORF">GCM10011452_28540</name>
</gene>
<dbReference type="SUPFAM" id="SSF51735">
    <property type="entry name" value="NAD(P)-binding Rossmann-fold domains"/>
    <property type="match status" value="1"/>
</dbReference>
<evidence type="ECO:0000313" key="3">
    <source>
        <dbReference type="Proteomes" id="UP000628984"/>
    </source>
</evidence>
<sequence length="252" mass="26317">MQRRTAIVTGGTAGIGLACVEAFAERGVAVGFLGRNPDRLVAAQRQLEDRWPGLTLGLGGDVTDPDARKALVAAVTDRFGTVDILVNNAGGGSQAYRLEDVEDADLARVVDVNLQAAFALCRAVVPMMKAAGFGRIINIASIAGRDAGRLSGPHYAAAKAGLIGLGRQLSRELGPSGITVNTVAPGVILTDRIRQKWDARSPEEQRTLLQDVPVGRFGTPQEVADAVCFFAQDGSGYVSGACLDVNGGSFRA</sequence>
<accession>A0A918MLN5</accession>
<dbReference type="PROSITE" id="PS51257">
    <property type="entry name" value="PROKAR_LIPOPROTEIN"/>
    <property type="match status" value="1"/>
</dbReference>
<dbReference type="PRINTS" id="PR00081">
    <property type="entry name" value="GDHRDH"/>
</dbReference>
<evidence type="ECO:0000313" key="2">
    <source>
        <dbReference type="EMBL" id="GGW38464.1"/>
    </source>
</evidence>
<dbReference type="InterPro" id="IPR002347">
    <property type="entry name" value="SDR_fam"/>
</dbReference>
<dbReference type="Gene3D" id="3.40.50.720">
    <property type="entry name" value="NAD(P)-binding Rossmann-like Domain"/>
    <property type="match status" value="1"/>
</dbReference>
<dbReference type="PROSITE" id="PS00061">
    <property type="entry name" value="ADH_SHORT"/>
    <property type="match status" value="1"/>
</dbReference>
<dbReference type="GO" id="GO:0030497">
    <property type="term" value="P:fatty acid elongation"/>
    <property type="evidence" value="ECO:0007669"/>
    <property type="project" value="TreeGrafter"/>
</dbReference>
<organism evidence="2 3">
    <name type="scientific">Gemmobacter lanyuensis</name>
    <dbReference type="NCBI Taxonomy" id="1054497"/>
    <lineage>
        <taxon>Bacteria</taxon>
        <taxon>Pseudomonadati</taxon>
        <taxon>Pseudomonadota</taxon>
        <taxon>Alphaproteobacteria</taxon>
        <taxon>Rhodobacterales</taxon>
        <taxon>Paracoccaceae</taxon>
        <taxon>Gemmobacter</taxon>
    </lineage>
</organism>
<dbReference type="Proteomes" id="UP000628984">
    <property type="component" value="Unassembled WGS sequence"/>
</dbReference>
<dbReference type="RefSeq" id="WP_189634563.1">
    <property type="nucleotide sequence ID" value="NZ_BMYQ01000010.1"/>
</dbReference>
<dbReference type="InterPro" id="IPR020904">
    <property type="entry name" value="Sc_DH/Rdtase_CS"/>
</dbReference>
<comment type="caution">
    <text evidence="2">The sequence shown here is derived from an EMBL/GenBank/DDBJ whole genome shotgun (WGS) entry which is preliminary data.</text>
</comment>
<dbReference type="GO" id="GO:0016616">
    <property type="term" value="F:oxidoreductase activity, acting on the CH-OH group of donors, NAD or NADP as acceptor"/>
    <property type="evidence" value="ECO:0007669"/>
    <property type="project" value="TreeGrafter"/>
</dbReference>
<dbReference type="PANTHER" id="PTHR42760">
    <property type="entry name" value="SHORT-CHAIN DEHYDROGENASES/REDUCTASES FAMILY MEMBER"/>
    <property type="match status" value="1"/>
</dbReference>
<dbReference type="AlphaFoldDB" id="A0A918MLN5"/>
<dbReference type="CDD" id="cd05233">
    <property type="entry name" value="SDR_c"/>
    <property type="match status" value="1"/>
</dbReference>